<dbReference type="Gene3D" id="3.40.50.880">
    <property type="match status" value="1"/>
</dbReference>
<reference evidence="9 10" key="1">
    <citation type="journal article" date="2015" name="Genome Announc.">
        <title>Expanding the biotechnology potential of lactobacilli through comparative genomics of 213 strains and associated genera.</title>
        <authorList>
            <person name="Sun Z."/>
            <person name="Harris H.M."/>
            <person name="McCann A."/>
            <person name="Guo C."/>
            <person name="Argimon S."/>
            <person name="Zhang W."/>
            <person name="Yang X."/>
            <person name="Jeffery I.B."/>
            <person name="Cooney J.C."/>
            <person name="Kagawa T.F."/>
            <person name="Liu W."/>
            <person name="Song Y."/>
            <person name="Salvetti E."/>
            <person name="Wrobel A."/>
            <person name="Rasinkangas P."/>
            <person name="Parkhill J."/>
            <person name="Rea M.C."/>
            <person name="O'Sullivan O."/>
            <person name="Ritari J."/>
            <person name="Douillard F.P."/>
            <person name="Paul Ross R."/>
            <person name="Yang R."/>
            <person name="Briner A.E."/>
            <person name="Felis G.E."/>
            <person name="de Vos W.M."/>
            <person name="Barrangou R."/>
            <person name="Klaenhammer T.R."/>
            <person name="Caufield P.W."/>
            <person name="Cui Y."/>
            <person name="Zhang H."/>
            <person name="O'Toole P.W."/>
        </authorList>
    </citation>
    <scope>NUCLEOTIDE SEQUENCE [LARGE SCALE GENOMIC DNA]</scope>
    <source>
        <strain evidence="9 10">DSM 17896</strain>
    </source>
</reference>
<evidence type="ECO:0000259" key="7">
    <source>
        <dbReference type="Pfam" id="PF08532"/>
    </source>
</evidence>
<comment type="similarity">
    <text evidence="2">Belongs to the glycosyl hydrolase 42 family.</text>
</comment>
<comment type="caution">
    <text evidence="9">The sequence shown here is derived from an EMBL/GenBank/DDBJ whole genome shotgun (WGS) entry which is preliminary data.</text>
</comment>
<dbReference type="GO" id="GO:0009341">
    <property type="term" value="C:beta-galactosidase complex"/>
    <property type="evidence" value="ECO:0007669"/>
    <property type="project" value="InterPro"/>
</dbReference>
<dbReference type="Gene3D" id="2.60.40.1180">
    <property type="entry name" value="Golgi alpha-mannosidase II"/>
    <property type="match status" value="1"/>
</dbReference>
<dbReference type="Pfam" id="PF08532">
    <property type="entry name" value="Glyco_hydro_42M"/>
    <property type="match status" value="1"/>
</dbReference>
<evidence type="ECO:0000313" key="10">
    <source>
        <dbReference type="Proteomes" id="UP000050934"/>
    </source>
</evidence>
<dbReference type="InterPro" id="IPR013739">
    <property type="entry name" value="Beta_galactosidase_C"/>
</dbReference>
<organism evidence="9 10">
    <name type="scientific">Limosilactobacillus secaliphilus</name>
    <dbReference type="NCBI Taxonomy" id="396268"/>
    <lineage>
        <taxon>Bacteria</taxon>
        <taxon>Bacillati</taxon>
        <taxon>Bacillota</taxon>
        <taxon>Bacilli</taxon>
        <taxon>Lactobacillales</taxon>
        <taxon>Lactobacillaceae</taxon>
        <taxon>Limosilactobacillus</taxon>
    </lineage>
</organism>
<dbReference type="STRING" id="396268.IV45_GL000002"/>
<evidence type="ECO:0000259" key="6">
    <source>
        <dbReference type="Pfam" id="PF02449"/>
    </source>
</evidence>
<dbReference type="Pfam" id="PF08533">
    <property type="entry name" value="Glyco_hydro_42C"/>
    <property type="match status" value="1"/>
</dbReference>
<feature type="domain" description="Glycoside hydrolase family 42 N-terminal" evidence="6">
    <location>
        <begin position="2"/>
        <end position="67"/>
    </location>
</feature>
<dbReference type="InterPro" id="IPR013780">
    <property type="entry name" value="Glyco_hydro_b"/>
</dbReference>
<keyword evidence="10" id="KW-1185">Reference proteome</keyword>
<dbReference type="InterPro" id="IPR013529">
    <property type="entry name" value="Glyco_hydro_42_N"/>
</dbReference>
<evidence type="ECO:0000256" key="1">
    <source>
        <dbReference type="ARBA" id="ARBA00001412"/>
    </source>
</evidence>
<dbReference type="PANTHER" id="PTHR36447:SF1">
    <property type="entry name" value="BETA-GALACTOSIDASE GANA"/>
    <property type="match status" value="1"/>
</dbReference>
<dbReference type="AlphaFoldDB" id="A0A0R2IAI7"/>
<dbReference type="InterPro" id="IPR029062">
    <property type="entry name" value="Class_I_gatase-like"/>
</dbReference>
<dbReference type="PATRIC" id="fig|396268.3.peg.3"/>
<evidence type="ECO:0000256" key="5">
    <source>
        <dbReference type="ARBA" id="ARBA00023295"/>
    </source>
</evidence>
<dbReference type="SUPFAM" id="SSF51445">
    <property type="entry name" value="(Trans)glycosidases"/>
    <property type="match status" value="1"/>
</dbReference>
<dbReference type="Pfam" id="PF02449">
    <property type="entry name" value="Glyco_hydro_42"/>
    <property type="match status" value="1"/>
</dbReference>
<keyword evidence="5" id="KW-0326">Glycosidase</keyword>
<dbReference type="InterPro" id="IPR013738">
    <property type="entry name" value="Beta_galactosidase_Trimer"/>
</dbReference>
<feature type="domain" description="Beta-galactosidase C-terminal" evidence="8">
    <location>
        <begin position="294"/>
        <end position="348"/>
    </location>
</feature>
<evidence type="ECO:0000256" key="4">
    <source>
        <dbReference type="ARBA" id="ARBA00022801"/>
    </source>
</evidence>
<dbReference type="PANTHER" id="PTHR36447">
    <property type="entry name" value="BETA-GALACTOSIDASE GANA"/>
    <property type="match status" value="1"/>
</dbReference>
<dbReference type="Gene3D" id="3.20.20.80">
    <property type="entry name" value="Glycosidases"/>
    <property type="match status" value="1"/>
</dbReference>
<dbReference type="EMBL" id="JQBW01000006">
    <property type="protein sequence ID" value="KRN58970.1"/>
    <property type="molecule type" value="Genomic_DNA"/>
</dbReference>
<sequence>MLKAPGQMRMLGYQAMAHGAQSMQFFQMKQSYSGIEKFHGAIISHSGREDTRAFKEITSMGEELKRLSKSGILQSDKLPSKVAMIFDWNNYWANAELNATSRNYINKLLAYYQAIARQHVNIDLVAPTADLSQYKLVVAPFMYMVTKQDRENLKRYVQQGGILLTGAFSGMVNENDNVYLGGYPGGLRKLTGIWIEELDHLDQGKHIPVRMADGVVQGGGLDEVIHLENAKAVAVYEGKYYAGTPAVTVNDFGQGKVFHVGTYLDQNGLQAVIRNAFSAAGITGHALQAAATVDCTVRQNDQTRYYFFVNTTPAGQVVANPVPGAQDLLSEEKTGKQINLGGYGVAILAVER</sequence>
<comment type="catalytic activity">
    <reaction evidence="1">
        <text>Hydrolysis of terminal non-reducing beta-D-galactose residues in beta-D-galactosides.</text>
        <dbReference type="EC" id="3.2.1.23"/>
    </reaction>
</comment>
<name>A0A0R2IAI7_9LACO</name>
<proteinExistence type="inferred from homology"/>
<gene>
    <name evidence="9" type="ORF">IV45_GL000002</name>
</gene>
<evidence type="ECO:0000256" key="2">
    <source>
        <dbReference type="ARBA" id="ARBA00005940"/>
    </source>
</evidence>
<dbReference type="SUPFAM" id="SSF52317">
    <property type="entry name" value="Class I glutamine amidotransferase-like"/>
    <property type="match status" value="1"/>
</dbReference>
<dbReference type="InterPro" id="IPR003476">
    <property type="entry name" value="Glyco_hydro_42"/>
</dbReference>
<evidence type="ECO:0000259" key="8">
    <source>
        <dbReference type="Pfam" id="PF08533"/>
    </source>
</evidence>
<dbReference type="GO" id="GO:0006012">
    <property type="term" value="P:galactose metabolic process"/>
    <property type="evidence" value="ECO:0007669"/>
    <property type="project" value="InterPro"/>
</dbReference>
<feature type="domain" description="Beta-galactosidase trimerisation" evidence="7">
    <location>
        <begin position="81"/>
        <end position="282"/>
    </location>
</feature>
<evidence type="ECO:0000256" key="3">
    <source>
        <dbReference type="ARBA" id="ARBA00012756"/>
    </source>
</evidence>
<dbReference type="InterPro" id="IPR017853">
    <property type="entry name" value="GH"/>
</dbReference>
<dbReference type="CDD" id="cd03143">
    <property type="entry name" value="A4_beta-galactosidase_middle_domain"/>
    <property type="match status" value="1"/>
</dbReference>
<protein>
    <recommendedName>
        <fullName evidence="3">beta-galactosidase</fullName>
        <ecNumber evidence="3">3.2.1.23</ecNumber>
    </recommendedName>
</protein>
<dbReference type="GO" id="GO:0004565">
    <property type="term" value="F:beta-galactosidase activity"/>
    <property type="evidence" value="ECO:0007669"/>
    <property type="project" value="UniProtKB-EC"/>
</dbReference>
<keyword evidence="4" id="KW-0378">Hydrolase</keyword>
<evidence type="ECO:0000313" key="9">
    <source>
        <dbReference type="EMBL" id="KRN58970.1"/>
    </source>
</evidence>
<dbReference type="EC" id="3.2.1.23" evidence="3"/>
<dbReference type="Proteomes" id="UP000050934">
    <property type="component" value="Unassembled WGS sequence"/>
</dbReference>
<accession>A0A0R2IAI7</accession>
<dbReference type="OrthoDB" id="9800974at2"/>